<evidence type="ECO:0000313" key="6">
    <source>
        <dbReference type="EMBL" id="TRY70228.1"/>
    </source>
</evidence>
<dbReference type="AlphaFoldDB" id="A0A553NXT1"/>
<evidence type="ECO:0000256" key="1">
    <source>
        <dbReference type="ARBA" id="ARBA00009199"/>
    </source>
</evidence>
<keyword evidence="2" id="KW-0378">Hydrolase</keyword>
<evidence type="ECO:0000256" key="3">
    <source>
        <dbReference type="PIRSR" id="PIRSR001221-1"/>
    </source>
</evidence>
<dbReference type="PANTHER" id="PTHR45847:SF10">
    <property type="entry name" value="FATTY ACID AMIDE HYDROLASE 1"/>
    <property type="match status" value="1"/>
</dbReference>
<dbReference type="Pfam" id="PF01425">
    <property type="entry name" value="Amidase"/>
    <property type="match status" value="1"/>
</dbReference>
<protein>
    <recommendedName>
        <fullName evidence="5">Amidase domain-containing protein</fullName>
    </recommendedName>
</protein>
<feature type="active site" description="Charge relay system" evidence="3">
    <location>
        <position position="214"/>
    </location>
</feature>
<dbReference type="PIRSF" id="PIRSF001221">
    <property type="entry name" value="Amidase_fungi"/>
    <property type="match status" value="1"/>
</dbReference>
<accession>A0A553NXT1</accession>
<feature type="domain" description="Amidase" evidence="5">
    <location>
        <begin position="103"/>
        <end position="564"/>
    </location>
</feature>
<gene>
    <name evidence="6" type="ORF">TCAL_04823</name>
</gene>
<dbReference type="PANTHER" id="PTHR45847">
    <property type="entry name" value="FATTY ACID AMIDE HYDROLASE"/>
    <property type="match status" value="1"/>
</dbReference>
<evidence type="ECO:0000313" key="7">
    <source>
        <dbReference type="Proteomes" id="UP000318571"/>
    </source>
</evidence>
<keyword evidence="4" id="KW-0812">Transmembrane</keyword>
<dbReference type="GO" id="GO:0009062">
    <property type="term" value="P:fatty acid catabolic process"/>
    <property type="evidence" value="ECO:0007669"/>
    <property type="project" value="TreeGrafter"/>
</dbReference>
<keyword evidence="7" id="KW-1185">Reference proteome</keyword>
<sequence>MREDLWAAGSRFLPSGFYMVCGLTVVLAGWWTWKFYQKRVHRTRLAGLIRERLIANESIQNDIQNRLNAIRAQDEPNWDRIRTLDFQVLIQELRDGSLRAKTVIHAYQDAAIKTHQETNCVVRFIAEAEAWAEARDTLHPEERGPLHGIPISVKECYFIKGYESTAGLTWLLGHPSEENALIVDQMISLGAVPFCMTNVPQSNPHNTERECGGSSGGEAALIAGGGSILGLGNDIGGSLRNPAALCGCYSLKPTYGRHLSQINSRMPTPYNCIWPKSVGGFLAKDLATLKTAWKCTWANLKTINESGWTGPEDNDIISIPWREDLCSQGRPLLIGYYLDDGFLLPHPGCSRVVEETVILLKSQGHTLIEIQPPDIETTIRLYSGLIFADNGAGLKESLDADLWDSSMVATRAFLLFSRLPSFVQKICSAVVSRFTKVKITAPFITGKSLLKAMDEKDQLRNDYLAYLARLGVHAILTPGAIMPAPPKGTQGEFPFGIYAYIPWNLFNFCAGIVPMGEVSKTDQSLVRELPNTDLFYDYLRRFSDGSVGLPLSVQVVARNFEEEIVFRIMEDIVEAKVKKDKNT</sequence>
<comment type="caution">
    <text evidence="6">The sequence shown here is derived from an EMBL/GenBank/DDBJ whole genome shotgun (WGS) entry which is preliminary data.</text>
</comment>
<dbReference type="OMA" id="LAWQEEL"/>
<dbReference type="InterPro" id="IPR052096">
    <property type="entry name" value="Endocannabinoid_amidase"/>
</dbReference>
<comment type="similarity">
    <text evidence="1">Belongs to the amidase family.</text>
</comment>
<evidence type="ECO:0000256" key="4">
    <source>
        <dbReference type="SAM" id="Phobius"/>
    </source>
</evidence>
<dbReference type="STRING" id="6832.A0A553NXT1"/>
<reference evidence="6 7" key="1">
    <citation type="journal article" date="2018" name="Nat. Ecol. Evol.">
        <title>Genomic signatures of mitonuclear coevolution across populations of Tigriopus californicus.</title>
        <authorList>
            <person name="Barreto F.S."/>
            <person name="Watson E.T."/>
            <person name="Lima T.G."/>
            <person name="Willett C.S."/>
            <person name="Edmands S."/>
            <person name="Li W."/>
            <person name="Burton R.S."/>
        </authorList>
    </citation>
    <scope>NUCLEOTIDE SEQUENCE [LARGE SCALE GENOMIC DNA]</scope>
    <source>
        <strain evidence="6 7">San Diego</strain>
    </source>
</reference>
<organism evidence="6 7">
    <name type="scientific">Tigriopus californicus</name>
    <name type="common">Marine copepod</name>
    <dbReference type="NCBI Taxonomy" id="6832"/>
    <lineage>
        <taxon>Eukaryota</taxon>
        <taxon>Metazoa</taxon>
        <taxon>Ecdysozoa</taxon>
        <taxon>Arthropoda</taxon>
        <taxon>Crustacea</taxon>
        <taxon>Multicrustacea</taxon>
        <taxon>Hexanauplia</taxon>
        <taxon>Copepoda</taxon>
        <taxon>Harpacticoida</taxon>
        <taxon>Harpacticidae</taxon>
        <taxon>Tigriopus</taxon>
    </lineage>
</organism>
<feature type="active site" description="Acyl-ester intermediate" evidence="3">
    <location>
        <position position="238"/>
    </location>
</feature>
<proteinExistence type="inferred from homology"/>
<dbReference type="PROSITE" id="PS00571">
    <property type="entry name" value="AMIDASES"/>
    <property type="match status" value="1"/>
</dbReference>
<dbReference type="GO" id="GO:0017064">
    <property type="term" value="F:fatty acid amide hydrolase activity"/>
    <property type="evidence" value="ECO:0007669"/>
    <property type="project" value="TreeGrafter"/>
</dbReference>
<dbReference type="Gene3D" id="3.90.1300.10">
    <property type="entry name" value="Amidase signature (AS) domain"/>
    <property type="match status" value="1"/>
</dbReference>
<dbReference type="InterPro" id="IPR036928">
    <property type="entry name" value="AS_sf"/>
</dbReference>
<dbReference type="InterPro" id="IPR023631">
    <property type="entry name" value="Amidase_dom"/>
</dbReference>
<dbReference type="GO" id="GO:0004040">
    <property type="term" value="F:amidase activity"/>
    <property type="evidence" value="ECO:0007669"/>
    <property type="project" value="TreeGrafter"/>
</dbReference>
<dbReference type="SUPFAM" id="SSF75304">
    <property type="entry name" value="Amidase signature (AS) enzymes"/>
    <property type="match status" value="1"/>
</dbReference>
<feature type="active site" description="Charge relay system" evidence="3">
    <location>
        <position position="154"/>
    </location>
</feature>
<evidence type="ECO:0000259" key="5">
    <source>
        <dbReference type="Pfam" id="PF01425"/>
    </source>
</evidence>
<keyword evidence="4" id="KW-1133">Transmembrane helix</keyword>
<evidence type="ECO:0000256" key="2">
    <source>
        <dbReference type="ARBA" id="ARBA00022801"/>
    </source>
</evidence>
<dbReference type="InterPro" id="IPR020556">
    <property type="entry name" value="Amidase_CS"/>
</dbReference>
<dbReference type="Proteomes" id="UP000318571">
    <property type="component" value="Chromosome 9"/>
</dbReference>
<name>A0A553NXT1_TIGCA</name>
<dbReference type="EMBL" id="VCGU01000009">
    <property type="protein sequence ID" value="TRY70228.1"/>
    <property type="molecule type" value="Genomic_DNA"/>
</dbReference>
<keyword evidence="4" id="KW-0472">Membrane</keyword>
<feature type="transmembrane region" description="Helical" evidence="4">
    <location>
        <begin position="12"/>
        <end position="33"/>
    </location>
</feature>